<comment type="caution">
    <text evidence="1">The sequence shown here is derived from an EMBL/GenBank/DDBJ whole genome shotgun (WGS) entry which is preliminary data.</text>
</comment>
<accession>A0A828Z5A4</accession>
<dbReference type="EMBL" id="AFLV02000038">
    <property type="protein sequence ID" value="EKR64719.1"/>
    <property type="molecule type" value="Genomic_DNA"/>
</dbReference>
<protein>
    <submittedName>
        <fullName evidence="1">Uncharacterized protein</fullName>
    </submittedName>
</protein>
<reference evidence="1 2" key="1">
    <citation type="submission" date="2012-10" db="EMBL/GenBank/DDBJ databases">
        <authorList>
            <person name="Harkins D.M."/>
            <person name="Durkin A.S."/>
            <person name="Brinkac L.M."/>
            <person name="Haft D.H."/>
            <person name="Selengut J.D."/>
            <person name="Sanka R."/>
            <person name="DePew J."/>
            <person name="Purushe J."/>
            <person name="Whelen A.C."/>
            <person name="Vinetz J.M."/>
            <person name="Sutton G.G."/>
            <person name="Nierman W.C."/>
            <person name="Fouts D.E."/>
        </authorList>
    </citation>
    <scope>NUCLEOTIDE SEQUENCE [LARGE SCALE GENOMIC DNA]</scope>
    <source>
        <strain evidence="1 2">2006001853</strain>
    </source>
</reference>
<gene>
    <name evidence="1" type="ORF">LEP1GSC036_3333</name>
</gene>
<dbReference type="AlphaFoldDB" id="A0A828Z5A4"/>
<evidence type="ECO:0000313" key="1">
    <source>
        <dbReference type="EMBL" id="EKR64719.1"/>
    </source>
</evidence>
<evidence type="ECO:0000313" key="2">
    <source>
        <dbReference type="Proteomes" id="UP000001338"/>
    </source>
</evidence>
<dbReference type="Proteomes" id="UP000001338">
    <property type="component" value="Unassembled WGS sequence"/>
</dbReference>
<proteinExistence type="predicted"/>
<name>A0A828Z5A4_9LEPT</name>
<organism evidence="1 2">
    <name type="scientific">Leptospira weilii str. 2006001853</name>
    <dbReference type="NCBI Taxonomy" id="1001589"/>
    <lineage>
        <taxon>Bacteria</taxon>
        <taxon>Pseudomonadati</taxon>
        <taxon>Spirochaetota</taxon>
        <taxon>Spirochaetia</taxon>
        <taxon>Leptospirales</taxon>
        <taxon>Leptospiraceae</taxon>
        <taxon>Leptospira</taxon>
    </lineage>
</organism>
<sequence length="51" mass="5835">MSLLLFATYGSPNFVNPGFLRIDSFLSIGILFLAESNITRFQFGENRFPKF</sequence>